<dbReference type="InParanoid" id="A0A165L2E5"/>
<dbReference type="OrthoDB" id="3208495at2759"/>
<dbReference type="Pfam" id="PF18759">
    <property type="entry name" value="Plavaka"/>
    <property type="match status" value="1"/>
</dbReference>
<gene>
    <name evidence="2" type="ORF">EXIGLDRAFT_764538</name>
</gene>
<name>A0A165L2E5_EXIGL</name>
<dbReference type="Proteomes" id="UP000077266">
    <property type="component" value="Unassembled WGS sequence"/>
</dbReference>
<organism evidence="2 3">
    <name type="scientific">Exidia glandulosa HHB12029</name>
    <dbReference type="NCBI Taxonomy" id="1314781"/>
    <lineage>
        <taxon>Eukaryota</taxon>
        <taxon>Fungi</taxon>
        <taxon>Dikarya</taxon>
        <taxon>Basidiomycota</taxon>
        <taxon>Agaricomycotina</taxon>
        <taxon>Agaricomycetes</taxon>
        <taxon>Auriculariales</taxon>
        <taxon>Exidiaceae</taxon>
        <taxon>Exidia</taxon>
    </lineage>
</organism>
<keyword evidence="3" id="KW-1185">Reference proteome</keyword>
<dbReference type="STRING" id="1314781.A0A165L2E5"/>
<reference evidence="2 3" key="1">
    <citation type="journal article" date="2016" name="Mol. Biol. Evol.">
        <title>Comparative Genomics of Early-Diverging Mushroom-Forming Fungi Provides Insights into the Origins of Lignocellulose Decay Capabilities.</title>
        <authorList>
            <person name="Nagy L.G."/>
            <person name="Riley R."/>
            <person name="Tritt A."/>
            <person name="Adam C."/>
            <person name="Daum C."/>
            <person name="Floudas D."/>
            <person name="Sun H."/>
            <person name="Yadav J.S."/>
            <person name="Pangilinan J."/>
            <person name="Larsson K.H."/>
            <person name="Matsuura K."/>
            <person name="Barry K."/>
            <person name="Labutti K."/>
            <person name="Kuo R."/>
            <person name="Ohm R.A."/>
            <person name="Bhattacharya S.S."/>
            <person name="Shirouzu T."/>
            <person name="Yoshinaga Y."/>
            <person name="Martin F.M."/>
            <person name="Grigoriev I.V."/>
            <person name="Hibbett D.S."/>
        </authorList>
    </citation>
    <scope>NUCLEOTIDE SEQUENCE [LARGE SCALE GENOMIC DNA]</scope>
    <source>
        <strain evidence="2 3">HHB12029</strain>
    </source>
</reference>
<feature type="region of interest" description="Disordered" evidence="1">
    <location>
        <begin position="42"/>
        <end position="153"/>
    </location>
</feature>
<feature type="compositionally biased region" description="Basic residues" evidence="1">
    <location>
        <begin position="44"/>
        <end position="53"/>
    </location>
</feature>
<feature type="compositionally biased region" description="Basic and acidic residues" evidence="1">
    <location>
        <begin position="1150"/>
        <end position="1163"/>
    </location>
</feature>
<feature type="region of interest" description="Disordered" evidence="1">
    <location>
        <begin position="1149"/>
        <end position="1179"/>
    </location>
</feature>
<evidence type="ECO:0000256" key="1">
    <source>
        <dbReference type="SAM" id="MobiDB-lite"/>
    </source>
</evidence>
<evidence type="ECO:0000313" key="2">
    <source>
        <dbReference type="EMBL" id="KZV97244.1"/>
    </source>
</evidence>
<dbReference type="AlphaFoldDB" id="A0A165L2E5"/>
<dbReference type="EMBL" id="KV425932">
    <property type="protein sequence ID" value="KZV97244.1"/>
    <property type="molecule type" value="Genomic_DNA"/>
</dbReference>
<proteinExistence type="predicted"/>
<evidence type="ECO:0000313" key="3">
    <source>
        <dbReference type="Proteomes" id="UP000077266"/>
    </source>
</evidence>
<dbReference type="InterPro" id="IPR041078">
    <property type="entry name" value="Plavaka"/>
</dbReference>
<sequence>MLKRHQNDCNEYNATLNAVPHVQSTPPMSAWHRVVNLPVFSKLGRARKRKRPGTPRSPPPGVSDDDMSLDPPFSTATDDQTMDDLFRTTERQPAVLPEQEMEVQTPDEPPLRSRRPNRGKLPARYADMLPLGTAAPSDTDDLEPDDGLRPPLSSAARRIRKTLRSARNALGLSRLYVDRPCAVPNEFAPLSDGTHPLVNGAAQTGSMSPPSLEEAIAPYPNFSSFLFNDWFWRRRQKSREDRRDLQRNVLHHPDFKSDDLRGVNFDSIDRKIASDGVSHSSLGHGWRSSTVHLRVPHGLKRKKSSRQRVIDPELCIYDIHGILNRSIPKLIEEVFSKPSAANFHYTPYELVWKRPDSDNAALEENVYFEVFNSPAFIEEHEALQSLPPEPGCDLPRAVAAFMGMSDAGHLTDTGGASIHPFNGMFGNQPKAERIKPSNRAVYPIAYFRSLPINDLRDFISDMPGGKARKKDHPIFTHLRRELMHEVLGLVFDDEFWYAYDHGIVVNCADGVRRRLYPRLFVYIADYPEKCNAATIRDQGDFPCPGDLTPDNMLDQMGTAPARSLVRDSPRIDTPARRKSVRNAQKLIHNKGYAVNSKKVDALLKAESYTPTQNALSDRHERYNVFSMFLPDPLHEIGGGTWLATLRHLIRILQSLPDGDARIIELNKRFRDVSPFGRDSVRQLSDHITDLTQMRIHEYETILKDAGPCFEALFPDADFDAFVQTLLFTFAFWHSSAKLAMHTDSSLRRMDQCTQDLGNMMRYFQITSAERYPTLETEAEAAKRVRQAQARGKTVSGARKPKFFNLATYKFHSMDHYVPGITRIGTTDNYTTAICEASLQEPNDDYQRTSKRDFEIQVIGNAIRKQVHFDMRTKLARLGVSLKAVVAKKDKQRDPNSFTGEPTLRYHIAKRDGARETFRDLRSLHALDPAFRDFSEKLRHHCLARLAGLPSTNAQLPSKEYSLVKFDRDSIWPHSRIAFNYTTYDVRRAQDPVGTTTKKRDIMILSPEHGDSGPPYYYARVLGVFHVKVRHPTLSRKYERMDVLHVRWFRTDPTFEAGWAARRLDCIEFLPSSNSCAFGFVDPARVVRGVHLIPAFAHGRTSTLLRSPVASVAGRPQDGDWRYYYVARFADCDMMMRYTDLGIGHHGARPNHIDPKPINMREPDPFPEITHSTAAEDDDEWEDEIEIIQEPVLETIQEEEVEE</sequence>
<accession>A0A165L2E5</accession>
<protein>
    <submittedName>
        <fullName evidence="2">Uncharacterized protein</fullName>
    </submittedName>
</protein>